<dbReference type="PANTHER" id="PTHR42743:SF11">
    <property type="entry name" value="AMINODEOXYCHORISMATE LYASE"/>
    <property type="match status" value="1"/>
</dbReference>
<dbReference type="InterPro" id="IPR036038">
    <property type="entry name" value="Aminotransferase-like"/>
</dbReference>
<comment type="similarity">
    <text evidence="6">Belongs to the class-IV pyridoxal-phosphate-dependent aminotransferase family.</text>
</comment>
<comment type="catalytic activity">
    <reaction evidence="14">
        <text>L-isoleucine + 2-oxoglutarate = (S)-3-methyl-2-oxopentanoate + L-glutamate</text>
        <dbReference type="Rhea" id="RHEA:24801"/>
        <dbReference type="ChEBI" id="CHEBI:16810"/>
        <dbReference type="ChEBI" id="CHEBI:29985"/>
        <dbReference type="ChEBI" id="CHEBI:35146"/>
        <dbReference type="ChEBI" id="CHEBI:58045"/>
        <dbReference type="EC" id="2.6.1.42"/>
    </reaction>
</comment>
<dbReference type="InterPro" id="IPR005785">
    <property type="entry name" value="B_amino_transI"/>
</dbReference>
<dbReference type="InterPro" id="IPR050571">
    <property type="entry name" value="Class-IV_PLP-Dep_Aminotrnsfr"/>
</dbReference>
<comment type="caution">
    <text evidence="16">The sequence shown here is derived from an EMBL/GenBank/DDBJ whole genome shotgun (WGS) entry which is preliminary data.</text>
</comment>
<evidence type="ECO:0000256" key="3">
    <source>
        <dbReference type="ARBA" id="ARBA00004824"/>
    </source>
</evidence>
<evidence type="ECO:0000256" key="14">
    <source>
        <dbReference type="ARBA" id="ARBA00048798"/>
    </source>
</evidence>
<comment type="pathway">
    <text evidence="5">Amino-acid biosynthesis; L-leucine biosynthesis; L-leucine from 3-methyl-2-oxobutanoate: step 4/4.</text>
</comment>
<evidence type="ECO:0000256" key="13">
    <source>
        <dbReference type="ARBA" id="ARBA00048212"/>
    </source>
</evidence>
<evidence type="ECO:0000256" key="15">
    <source>
        <dbReference type="ARBA" id="ARBA00049229"/>
    </source>
</evidence>
<name>A0A0F9TZG1_9ZZZZ</name>
<evidence type="ECO:0000256" key="2">
    <source>
        <dbReference type="ARBA" id="ARBA00003109"/>
    </source>
</evidence>
<comment type="cofactor">
    <cofactor evidence="1">
        <name>pyridoxal 5'-phosphate</name>
        <dbReference type="ChEBI" id="CHEBI:597326"/>
    </cofactor>
</comment>
<evidence type="ECO:0000256" key="10">
    <source>
        <dbReference type="ARBA" id="ARBA00022679"/>
    </source>
</evidence>
<dbReference type="GO" id="GO:0005829">
    <property type="term" value="C:cytosol"/>
    <property type="evidence" value="ECO:0007669"/>
    <property type="project" value="TreeGrafter"/>
</dbReference>
<dbReference type="CDD" id="cd01558">
    <property type="entry name" value="D-AAT_like"/>
    <property type="match status" value="1"/>
</dbReference>
<accession>A0A0F9TZG1</accession>
<dbReference type="GO" id="GO:0004084">
    <property type="term" value="F:branched-chain-amino-acid transaminase activity"/>
    <property type="evidence" value="ECO:0007669"/>
    <property type="project" value="UniProtKB-EC"/>
</dbReference>
<dbReference type="FunFam" id="3.20.10.10:FF:000002">
    <property type="entry name" value="D-alanine aminotransferase"/>
    <property type="match status" value="1"/>
</dbReference>
<reference evidence="16" key="1">
    <citation type="journal article" date="2015" name="Nature">
        <title>Complex archaea that bridge the gap between prokaryotes and eukaryotes.</title>
        <authorList>
            <person name="Spang A."/>
            <person name="Saw J.H."/>
            <person name="Jorgensen S.L."/>
            <person name="Zaremba-Niedzwiedzka K."/>
            <person name="Martijn J."/>
            <person name="Lind A.E."/>
            <person name="van Eijk R."/>
            <person name="Schleper C."/>
            <person name="Guy L."/>
            <person name="Ettema T.J."/>
        </authorList>
    </citation>
    <scope>NUCLEOTIDE SEQUENCE</scope>
</reference>
<evidence type="ECO:0000256" key="11">
    <source>
        <dbReference type="ARBA" id="ARBA00022898"/>
    </source>
</evidence>
<gene>
    <name evidence="16" type="ORF">LCGC14_0269290</name>
</gene>
<dbReference type="UniPathway" id="UPA00047">
    <property type="reaction ID" value="UER00058"/>
</dbReference>
<keyword evidence="9" id="KW-0028">Amino-acid biosynthesis</keyword>
<dbReference type="Gene3D" id="3.30.470.10">
    <property type="match status" value="1"/>
</dbReference>
<comment type="pathway">
    <text evidence="3">Amino-acid biosynthesis; L-isoleucine biosynthesis; L-isoleucine from 2-oxobutanoate: step 4/4.</text>
</comment>
<dbReference type="PANTHER" id="PTHR42743">
    <property type="entry name" value="AMINO-ACID AMINOTRANSFERASE"/>
    <property type="match status" value="1"/>
</dbReference>
<dbReference type="EMBL" id="LAZR01000148">
    <property type="protein sequence ID" value="KKN86375.1"/>
    <property type="molecule type" value="Genomic_DNA"/>
</dbReference>
<protein>
    <recommendedName>
        <fullName evidence="7">branched-chain-amino-acid transaminase</fullName>
        <ecNumber evidence="7">2.6.1.42</ecNumber>
    </recommendedName>
</protein>
<dbReference type="InterPro" id="IPR001544">
    <property type="entry name" value="Aminotrans_IV"/>
</dbReference>
<dbReference type="GO" id="GO:0009098">
    <property type="term" value="P:L-leucine biosynthetic process"/>
    <property type="evidence" value="ECO:0007669"/>
    <property type="project" value="UniProtKB-UniPathway"/>
</dbReference>
<evidence type="ECO:0000256" key="12">
    <source>
        <dbReference type="ARBA" id="ARBA00023304"/>
    </source>
</evidence>
<evidence type="ECO:0000256" key="1">
    <source>
        <dbReference type="ARBA" id="ARBA00001933"/>
    </source>
</evidence>
<evidence type="ECO:0000256" key="8">
    <source>
        <dbReference type="ARBA" id="ARBA00022576"/>
    </source>
</evidence>
<dbReference type="EC" id="2.6.1.42" evidence="7"/>
<dbReference type="PROSITE" id="PS00770">
    <property type="entry name" value="AA_TRANSFER_CLASS_4"/>
    <property type="match status" value="1"/>
</dbReference>
<evidence type="ECO:0000256" key="4">
    <source>
        <dbReference type="ARBA" id="ARBA00004931"/>
    </source>
</evidence>
<comment type="catalytic activity">
    <reaction evidence="15">
        <text>L-leucine + 2-oxoglutarate = 4-methyl-2-oxopentanoate + L-glutamate</text>
        <dbReference type="Rhea" id="RHEA:18321"/>
        <dbReference type="ChEBI" id="CHEBI:16810"/>
        <dbReference type="ChEBI" id="CHEBI:17865"/>
        <dbReference type="ChEBI" id="CHEBI:29985"/>
        <dbReference type="ChEBI" id="CHEBI:57427"/>
        <dbReference type="EC" id="2.6.1.42"/>
    </reaction>
</comment>
<comment type="function">
    <text evidence="2">Acts on leucine, isoleucine and valine.</text>
</comment>
<keyword evidence="11" id="KW-0663">Pyridoxal phosphate</keyword>
<evidence type="ECO:0000313" key="16">
    <source>
        <dbReference type="EMBL" id="KKN86375.1"/>
    </source>
</evidence>
<dbReference type="NCBIfam" id="NF006185">
    <property type="entry name" value="PRK08320.1"/>
    <property type="match status" value="1"/>
</dbReference>
<evidence type="ECO:0000256" key="9">
    <source>
        <dbReference type="ARBA" id="ARBA00022605"/>
    </source>
</evidence>
<keyword evidence="10" id="KW-0808">Transferase</keyword>
<dbReference type="AlphaFoldDB" id="A0A0F9TZG1"/>
<dbReference type="SUPFAM" id="SSF56752">
    <property type="entry name" value="D-aminoacid aminotransferase-like PLP-dependent enzymes"/>
    <property type="match status" value="1"/>
</dbReference>
<proteinExistence type="inferred from homology"/>
<evidence type="ECO:0000256" key="6">
    <source>
        <dbReference type="ARBA" id="ARBA00009320"/>
    </source>
</evidence>
<dbReference type="InterPro" id="IPR043132">
    <property type="entry name" value="BCAT-like_C"/>
</dbReference>
<sequence>MKIWMDGELLDREQAKIDVFDHGLLYGDGVFEGIRVYHGRIFQCTAHVDRLYDSAEKIHLEVPYTKQEFVDAMTLCVKTNGLTDNGYIRPVVTRGVGTLGLHPFYCPRPSMFIIADQVQLYPPELYETGMAVIIAKRRRITPMMLDPAVKSLNYLNNIMAKIEAIDVGLLEAVMLNEDGYVAECTGDNIFLVKDGVLITPAVSAGILVGVTRSITIKLARRAGIELVERDVTPDELKGADEVFLTGTAAEIMAVIKVDDAVIGNGKPGPMTGQLLQAFRDFIETDEAYE</sequence>
<dbReference type="Gene3D" id="3.20.10.10">
    <property type="entry name" value="D-amino Acid Aminotransferase, subunit A, domain 2"/>
    <property type="match status" value="1"/>
</dbReference>
<dbReference type="InterPro" id="IPR018300">
    <property type="entry name" value="Aminotrans_IV_CS"/>
</dbReference>
<evidence type="ECO:0000256" key="5">
    <source>
        <dbReference type="ARBA" id="ARBA00005072"/>
    </source>
</evidence>
<keyword evidence="12" id="KW-0100">Branched-chain amino acid biosynthesis</keyword>
<dbReference type="Pfam" id="PF01063">
    <property type="entry name" value="Aminotran_4"/>
    <property type="match status" value="1"/>
</dbReference>
<evidence type="ECO:0000256" key="7">
    <source>
        <dbReference type="ARBA" id="ARBA00013053"/>
    </source>
</evidence>
<keyword evidence="8" id="KW-0032">Aminotransferase</keyword>
<dbReference type="UniPathway" id="UPA00049">
    <property type="reaction ID" value="UER00062"/>
</dbReference>
<dbReference type="InterPro" id="IPR043131">
    <property type="entry name" value="BCAT-like_N"/>
</dbReference>
<dbReference type="NCBIfam" id="TIGR01122">
    <property type="entry name" value="ilvE_I"/>
    <property type="match status" value="1"/>
</dbReference>
<comment type="pathway">
    <text evidence="4">Amino-acid biosynthesis; L-valine biosynthesis; L-valine from pyruvate: step 4/4.</text>
</comment>
<dbReference type="UniPathway" id="UPA00048">
    <property type="reaction ID" value="UER00073"/>
</dbReference>
<dbReference type="GO" id="GO:0009099">
    <property type="term" value="P:L-valine biosynthetic process"/>
    <property type="evidence" value="ECO:0007669"/>
    <property type="project" value="UniProtKB-UniPathway"/>
</dbReference>
<organism evidence="16">
    <name type="scientific">marine sediment metagenome</name>
    <dbReference type="NCBI Taxonomy" id="412755"/>
    <lineage>
        <taxon>unclassified sequences</taxon>
        <taxon>metagenomes</taxon>
        <taxon>ecological metagenomes</taxon>
    </lineage>
</organism>
<dbReference type="GO" id="GO:0009097">
    <property type="term" value="P:isoleucine biosynthetic process"/>
    <property type="evidence" value="ECO:0007669"/>
    <property type="project" value="UniProtKB-UniPathway"/>
</dbReference>
<comment type="catalytic activity">
    <reaction evidence="13">
        <text>L-valine + 2-oxoglutarate = 3-methyl-2-oxobutanoate + L-glutamate</text>
        <dbReference type="Rhea" id="RHEA:24813"/>
        <dbReference type="ChEBI" id="CHEBI:11851"/>
        <dbReference type="ChEBI" id="CHEBI:16810"/>
        <dbReference type="ChEBI" id="CHEBI:29985"/>
        <dbReference type="ChEBI" id="CHEBI:57762"/>
        <dbReference type="EC" id="2.6.1.42"/>
    </reaction>
</comment>